<proteinExistence type="predicted"/>
<dbReference type="EMBL" id="CAKOGL010000025">
    <property type="protein sequence ID" value="CAH2102871.1"/>
    <property type="molecule type" value="Genomic_DNA"/>
</dbReference>
<name>A0AAU9UTL2_EUPED</name>
<dbReference type="AlphaFoldDB" id="A0AAU9UTL2"/>
<comment type="caution">
    <text evidence="1">The sequence shown here is derived from an EMBL/GenBank/DDBJ whole genome shotgun (WGS) entry which is preliminary data.</text>
</comment>
<dbReference type="Proteomes" id="UP001153954">
    <property type="component" value="Unassembled WGS sequence"/>
</dbReference>
<accession>A0AAU9UTL2</accession>
<evidence type="ECO:0000313" key="1">
    <source>
        <dbReference type="EMBL" id="CAH2102871.1"/>
    </source>
</evidence>
<gene>
    <name evidence="1" type="ORF">EEDITHA_LOCUS17442</name>
</gene>
<evidence type="ECO:0000313" key="2">
    <source>
        <dbReference type="Proteomes" id="UP001153954"/>
    </source>
</evidence>
<reference evidence="1" key="1">
    <citation type="submission" date="2022-03" db="EMBL/GenBank/DDBJ databases">
        <authorList>
            <person name="Tunstrom K."/>
        </authorList>
    </citation>
    <scope>NUCLEOTIDE SEQUENCE</scope>
</reference>
<keyword evidence="2" id="KW-1185">Reference proteome</keyword>
<protein>
    <submittedName>
        <fullName evidence="1">Uncharacterized protein</fullName>
    </submittedName>
</protein>
<sequence length="171" mass="18872">MSCVRNYRSVGGETGRNLQETISEIESTPLEQMPRLSRLLINAATRSAIEAANRLLPYLDGSLGMDDTCSILFGAALVVYRLVGAKTQKPGCTTNKSSDVPAWEKRIEYRIILARVLIGRPVSFRSGNTSPRIVRSDRITLNGLGVRIDQPNINKKLTECIDGLKQRIGRA</sequence>
<organism evidence="1 2">
    <name type="scientific">Euphydryas editha</name>
    <name type="common">Edith's checkerspot</name>
    <dbReference type="NCBI Taxonomy" id="104508"/>
    <lineage>
        <taxon>Eukaryota</taxon>
        <taxon>Metazoa</taxon>
        <taxon>Ecdysozoa</taxon>
        <taxon>Arthropoda</taxon>
        <taxon>Hexapoda</taxon>
        <taxon>Insecta</taxon>
        <taxon>Pterygota</taxon>
        <taxon>Neoptera</taxon>
        <taxon>Endopterygota</taxon>
        <taxon>Lepidoptera</taxon>
        <taxon>Glossata</taxon>
        <taxon>Ditrysia</taxon>
        <taxon>Papilionoidea</taxon>
        <taxon>Nymphalidae</taxon>
        <taxon>Nymphalinae</taxon>
        <taxon>Euphydryas</taxon>
    </lineage>
</organism>